<evidence type="ECO:0000256" key="1">
    <source>
        <dbReference type="SAM" id="MobiDB-lite"/>
    </source>
</evidence>
<dbReference type="Proteomes" id="UP000694843">
    <property type="component" value="Unplaced"/>
</dbReference>
<feature type="transmembrane region" description="Helical" evidence="2">
    <location>
        <begin position="368"/>
        <end position="390"/>
    </location>
</feature>
<accession>A0A8B7NHW5</accession>
<sequence length="603" mass="66904">MLVPTQNVLGSSRADGGRVNTAADRFRLDQGKRALQKLLAEKRKAKAKRLKLSDYVRLYCTIFGGLLIIVGFSVLIFLVPMKIDPALATLSYEFNPTPVILTVERVDFIKGISKIDWCSCTEACTRDVFECYHIIVSYNSLPGGRYVTSGLLEAQQMLVELDATEATDGTNTGSPASEIKSSASERGALESSVSEHEALESSVSEHEALESSVSEHEALESSVSEREALESSASEHEALESSVNEGERNNPRRSENVSDDSLWSRTNHRISLLEINNSTSPDRRKRRLKRNTSVGQGCRYCLNCEVCSAKLLVNVKGCGYPPEVNCTEFLEKYGKPGRRLPGYYSSLDSSIALAEYDESLIRRELGEALGYTFGMMVLGVCIIVMLHLPYKKLLAKIPGRKIRTSESEDQFRTVAKHYAHMSVADSISKVAARMIRLNRNSRDETIFNSRADISTASSTLSNGEFKSVAIISNADAAPGRRGAAEDSLIRVQSEDGGNNAWGDNLDFEPHLTFARLPPVTEDSFPRYPAPDRLINNDGLETNILDSYNNHASNFVDIDFPPTRGDWRVDNTNRQPRGNGNFNHNFVEIPEPVDRSGRFPVNKW</sequence>
<dbReference type="GO" id="GO:0017080">
    <property type="term" value="F:sodium channel regulator activity"/>
    <property type="evidence" value="ECO:0007669"/>
    <property type="project" value="TreeGrafter"/>
</dbReference>
<protein>
    <submittedName>
        <fullName evidence="4">Uncharacterized protein LOC108670273</fullName>
    </submittedName>
</protein>
<evidence type="ECO:0000313" key="3">
    <source>
        <dbReference type="Proteomes" id="UP000694843"/>
    </source>
</evidence>
<feature type="compositionally biased region" description="Basic and acidic residues" evidence="1">
    <location>
        <begin position="193"/>
        <end position="256"/>
    </location>
</feature>
<dbReference type="AlphaFoldDB" id="A0A8B7NHW5"/>
<organism evidence="3 4">
    <name type="scientific">Hyalella azteca</name>
    <name type="common">Amphipod</name>
    <dbReference type="NCBI Taxonomy" id="294128"/>
    <lineage>
        <taxon>Eukaryota</taxon>
        <taxon>Metazoa</taxon>
        <taxon>Ecdysozoa</taxon>
        <taxon>Arthropoda</taxon>
        <taxon>Crustacea</taxon>
        <taxon>Multicrustacea</taxon>
        <taxon>Malacostraca</taxon>
        <taxon>Eumalacostraca</taxon>
        <taxon>Peracarida</taxon>
        <taxon>Amphipoda</taxon>
        <taxon>Senticaudata</taxon>
        <taxon>Talitrida</taxon>
        <taxon>Talitroidea</taxon>
        <taxon>Hyalellidae</taxon>
        <taxon>Hyalella</taxon>
    </lineage>
</organism>
<dbReference type="PANTHER" id="PTHR12335">
    <property type="entry name" value="TIPE PROTEIN TEMPERATURE-INDUCED PARALYTIC E"/>
    <property type="match status" value="1"/>
</dbReference>
<dbReference type="Pfam" id="PF16972">
    <property type="entry name" value="TipE"/>
    <property type="match status" value="1"/>
</dbReference>
<dbReference type="GO" id="GO:0005886">
    <property type="term" value="C:plasma membrane"/>
    <property type="evidence" value="ECO:0007669"/>
    <property type="project" value="TreeGrafter"/>
</dbReference>
<keyword evidence="3" id="KW-1185">Reference proteome</keyword>
<feature type="compositionally biased region" description="Polar residues" evidence="1">
    <location>
        <begin position="167"/>
        <end position="184"/>
    </location>
</feature>
<proteinExistence type="predicted"/>
<gene>
    <name evidence="4" type="primary">LOC108670273</name>
</gene>
<evidence type="ECO:0000256" key="2">
    <source>
        <dbReference type="SAM" id="Phobius"/>
    </source>
</evidence>
<reference evidence="4" key="1">
    <citation type="submission" date="2025-08" db="UniProtKB">
        <authorList>
            <consortium name="RefSeq"/>
        </authorList>
    </citation>
    <scope>IDENTIFICATION</scope>
    <source>
        <tissue evidence="4">Whole organism</tissue>
    </source>
</reference>
<dbReference type="PANTHER" id="PTHR12335:SF6">
    <property type="entry name" value="PROTEIN TIPE"/>
    <property type="match status" value="1"/>
</dbReference>
<dbReference type="GeneID" id="108670273"/>
<keyword evidence="2" id="KW-0812">Transmembrane</keyword>
<dbReference type="KEGG" id="hazt:108670273"/>
<name>A0A8B7NHW5_HYAAZ</name>
<keyword evidence="2" id="KW-1133">Transmembrane helix</keyword>
<dbReference type="InterPro" id="IPR031578">
    <property type="entry name" value="TipE"/>
</dbReference>
<dbReference type="RefSeq" id="XP_018013223.1">
    <property type="nucleotide sequence ID" value="XM_018157734.2"/>
</dbReference>
<dbReference type="GO" id="GO:0002028">
    <property type="term" value="P:regulation of sodium ion transport"/>
    <property type="evidence" value="ECO:0007669"/>
    <property type="project" value="TreeGrafter"/>
</dbReference>
<feature type="region of interest" description="Disordered" evidence="1">
    <location>
        <begin position="165"/>
        <end position="261"/>
    </location>
</feature>
<feature type="transmembrane region" description="Helical" evidence="2">
    <location>
        <begin position="56"/>
        <end position="79"/>
    </location>
</feature>
<evidence type="ECO:0000313" key="4">
    <source>
        <dbReference type="RefSeq" id="XP_018013223.1"/>
    </source>
</evidence>
<dbReference type="OrthoDB" id="8175770at2759"/>
<keyword evidence="2" id="KW-0472">Membrane</keyword>